<organism evidence="2 3">
    <name type="scientific">Oryza sativa subsp. japonica</name>
    <name type="common">Rice</name>
    <dbReference type="NCBI Taxonomy" id="39947"/>
    <lineage>
        <taxon>Eukaryota</taxon>
        <taxon>Viridiplantae</taxon>
        <taxon>Streptophyta</taxon>
        <taxon>Embryophyta</taxon>
        <taxon>Tracheophyta</taxon>
        <taxon>Spermatophyta</taxon>
        <taxon>Magnoliopsida</taxon>
        <taxon>Liliopsida</taxon>
        <taxon>Poales</taxon>
        <taxon>Poaceae</taxon>
        <taxon>BOP clade</taxon>
        <taxon>Oryzoideae</taxon>
        <taxon>Oryzeae</taxon>
        <taxon>Oryzinae</taxon>
        <taxon>Oryza</taxon>
        <taxon>Oryza sativa</taxon>
    </lineage>
</organism>
<evidence type="ECO:0000313" key="3">
    <source>
        <dbReference type="Proteomes" id="UP000000763"/>
    </source>
</evidence>
<accession>C7J1Q7</accession>
<sequence>PQASSARAPGERDRRHRRRSGADAPGERPPPRRRPPPPSVRLVTPPHRSPCRWAGGAVPRGRGHGRQFPPPPRRPHDQWYARSGLACRECRESSRQGRRPQHHGGLHPRARPRRWTGRRRGRPGVRWR</sequence>
<dbReference type="KEGG" id="dosa:Os04g0479900"/>
<feature type="region of interest" description="Disordered" evidence="1">
    <location>
        <begin position="1"/>
        <end position="78"/>
    </location>
</feature>
<name>C7J1Q7_ORYSJ</name>
<proteinExistence type="predicted"/>
<evidence type="ECO:0000256" key="1">
    <source>
        <dbReference type="SAM" id="MobiDB-lite"/>
    </source>
</evidence>
<reference evidence="3" key="2">
    <citation type="journal article" date="2008" name="Nucleic Acids Res.">
        <title>The rice annotation project database (RAP-DB): 2008 update.</title>
        <authorList>
            <consortium name="The rice annotation project (RAP)"/>
        </authorList>
    </citation>
    <scope>GENOME REANNOTATION</scope>
    <source>
        <strain evidence="3">cv. Nipponbare</strain>
    </source>
</reference>
<feature type="compositionally biased region" description="Basic residues" evidence="1">
    <location>
        <begin position="96"/>
        <end position="128"/>
    </location>
</feature>
<evidence type="ECO:0000313" key="2">
    <source>
        <dbReference type="EMBL" id="BAH92716.1"/>
    </source>
</evidence>
<feature type="non-terminal residue" evidence="2">
    <location>
        <position position="1"/>
    </location>
</feature>
<reference evidence="2 3" key="1">
    <citation type="journal article" date="2005" name="Nature">
        <title>The map-based sequence of the rice genome.</title>
        <authorList>
            <consortium name="International rice genome sequencing project (IRGSP)"/>
            <person name="Matsumoto T."/>
            <person name="Wu J."/>
            <person name="Kanamori H."/>
            <person name="Katayose Y."/>
            <person name="Fujisawa M."/>
            <person name="Namiki N."/>
            <person name="Mizuno H."/>
            <person name="Yamamoto K."/>
            <person name="Antonio B.A."/>
            <person name="Baba T."/>
            <person name="Sakata K."/>
            <person name="Nagamura Y."/>
            <person name="Aoki H."/>
            <person name="Arikawa K."/>
            <person name="Arita K."/>
            <person name="Bito T."/>
            <person name="Chiden Y."/>
            <person name="Fujitsuka N."/>
            <person name="Fukunaka R."/>
            <person name="Hamada M."/>
            <person name="Harada C."/>
            <person name="Hayashi A."/>
            <person name="Hijishita S."/>
            <person name="Honda M."/>
            <person name="Hosokawa S."/>
            <person name="Ichikawa Y."/>
            <person name="Idonuma A."/>
            <person name="Iijima M."/>
            <person name="Ikeda M."/>
            <person name="Ikeno M."/>
            <person name="Ito K."/>
            <person name="Ito S."/>
            <person name="Ito T."/>
            <person name="Ito Y."/>
            <person name="Ito Y."/>
            <person name="Iwabuchi A."/>
            <person name="Kamiya K."/>
            <person name="Karasawa W."/>
            <person name="Kurita K."/>
            <person name="Katagiri S."/>
            <person name="Kikuta A."/>
            <person name="Kobayashi H."/>
            <person name="Kobayashi N."/>
            <person name="Machita K."/>
            <person name="Maehara T."/>
            <person name="Masukawa M."/>
            <person name="Mizubayashi T."/>
            <person name="Mukai Y."/>
            <person name="Nagasaki H."/>
            <person name="Nagata Y."/>
            <person name="Naito S."/>
            <person name="Nakashima M."/>
            <person name="Nakama Y."/>
            <person name="Nakamichi Y."/>
            <person name="Nakamura M."/>
            <person name="Meguro A."/>
            <person name="Negishi M."/>
            <person name="Ohta I."/>
            <person name="Ohta T."/>
            <person name="Okamoto M."/>
            <person name="Ono N."/>
            <person name="Saji S."/>
            <person name="Sakaguchi M."/>
            <person name="Sakai K."/>
            <person name="Shibata M."/>
            <person name="Shimokawa T."/>
            <person name="Song J."/>
            <person name="Takazaki Y."/>
            <person name="Terasawa K."/>
            <person name="Tsugane M."/>
            <person name="Tsuji K."/>
            <person name="Ueda S."/>
            <person name="Waki K."/>
            <person name="Yamagata H."/>
            <person name="Yamamoto M."/>
            <person name="Yamamoto S."/>
            <person name="Yamane H."/>
            <person name="Yoshiki S."/>
            <person name="Yoshihara R."/>
            <person name="Yukawa K."/>
            <person name="Zhong H."/>
            <person name="Yano M."/>
            <person name="Yuan Q."/>
            <person name="Ouyang S."/>
            <person name="Liu J."/>
            <person name="Jones K.M."/>
            <person name="Gansberger K."/>
            <person name="Moffat K."/>
            <person name="Hill J."/>
            <person name="Bera J."/>
            <person name="Fadrosh D."/>
            <person name="Jin S."/>
            <person name="Johri S."/>
            <person name="Kim M."/>
            <person name="Overton L."/>
            <person name="Reardon M."/>
            <person name="Tsitrin T."/>
            <person name="Vuong H."/>
            <person name="Weaver B."/>
            <person name="Ciecko A."/>
            <person name="Tallon L."/>
            <person name="Jackson J."/>
            <person name="Pai G."/>
            <person name="Aken S.V."/>
            <person name="Utterback T."/>
            <person name="Reidmuller S."/>
            <person name="Feldblyum T."/>
            <person name="Hsiao J."/>
            <person name="Zismann V."/>
            <person name="Iobst S."/>
            <person name="de Vazeille A.R."/>
            <person name="Buell C.R."/>
            <person name="Ying K."/>
            <person name="Li Y."/>
            <person name="Lu T."/>
            <person name="Huang Y."/>
            <person name="Zhao Q."/>
            <person name="Feng Q."/>
            <person name="Zhang L."/>
            <person name="Zhu J."/>
            <person name="Weng Q."/>
            <person name="Mu J."/>
            <person name="Lu Y."/>
            <person name="Fan D."/>
            <person name="Liu Y."/>
            <person name="Guan J."/>
            <person name="Zhang Y."/>
            <person name="Yu S."/>
            <person name="Liu X."/>
            <person name="Zhang Y."/>
            <person name="Hong G."/>
            <person name="Han B."/>
            <person name="Choisne N."/>
            <person name="Demange N."/>
            <person name="Orjeda G."/>
            <person name="Samain S."/>
            <person name="Cattolico L."/>
            <person name="Pelletier E."/>
            <person name="Couloux A."/>
            <person name="Segurens B."/>
            <person name="Wincker P."/>
            <person name="D'Hont A."/>
            <person name="Scarpelli C."/>
            <person name="Weissenbach J."/>
            <person name="Salanoubat M."/>
            <person name="Quetier F."/>
            <person name="Yu Y."/>
            <person name="Kim H.R."/>
            <person name="Rambo T."/>
            <person name="Currie J."/>
            <person name="Collura K."/>
            <person name="Luo M."/>
            <person name="Yang T."/>
            <person name="Ammiraju J.S.S."/>
            <person name="Engler F."/>
            <person name="Soderlund C."/>
            <person name="Wing R.A."/>
            <person name="Palmer L.E."/>
            <person name="de la Bastide M."/>
            <person name="Spiegel L."/>
            <person name="Nascimento L."/>
            <person name="Zutavern T."/>
            <person name="O'Shaughnessy A."/>
            <person name="Dike S."/>
            <person name="Dedhia N."/>
            <person name="Preston R."/>
            <person name="Balija V."/>
            <person name="McCombie W.R."/>
            <person name="Chow T."/>
            <person name="Chen H."/>
            <person name="Chung M."/>
            <person name="Chen C."/>
            <person name="Shaw J."/>
            <person name="Wu H."/>
            <person name="Hsiao K."/>
            <person name="Chao Y."/>
            <person name="Chu M."/>
            <person name="Cheng C."/>
            <person name="Hour A."/>
            <person name="Lee P."/>
            <person name="Lin S."/>
            <person name="Lin Y."/>
            <person name="Liou J."/>
            <person name="Liu S."/>
            <person name="Hsing Y."/>
            <person name="Raghuvanshi S."/>
            <person name="Mohanty A."/>
            <person name="Bharti A.K."/>
            <person name="Gaur A."/>
            <person name="Gupta V."/>
            <person name="Kumar D."/>
            <person name="Ravi V."/>
            <person name="Vij S."/>
            <person name="Kapur A."/>
            <person name="Khurana P."/>
            <person name="Khurana P."/>
            <person name="Khurana J.P."/>
            <person name="Tyagi A.K."/>
            <person name="Gaikwad K."/>
            <person name="Singh A."/>
            <person name="Dalal V."/>
            <person name="Srivastava S."/>
            <person name="Dixit A."/>
            <person name="Pal A.K."/>
            <person name="Ghazi I.A."/>
            <person name="Yadav M."/>
            <person name="Pandit A."/>
            <person name="Bhargava A."/>
            <person name="Sureshbabu K."/>
            <person name="Batra K."/>
            <person name="Sharma T.R."/>
            <person name="Mohapatra T."/>
            <person name="Singh N.K."/>
            <person name="Messing J."/>
            <person name="Nelson A.B."/>
            <person name="Fuks G."/>
            <person name="Kavchok S."/>
            <person name="Keizer G."/>
            <person name="Linton E."/>
            <person name="Llaca V."/>
            <person name="Song R."/>
            <person name="Tanyolac B."/>
            <person name="Young S."/>
            <person name="Ho-Il K."/>
            <person name="Hahn J.H."/>
            <person name="Sangsakoo G."/>
            <person name="Vanavichit A."/>
            <person name="de Mattos Luiz.A.T."/>
            <person name="Zimmer P.D."/>
            <person name="Malone G."/>
            <person name="Dellagostin O."/>
            <person name="de Oliveira A.C."/>
            <person name="Bevan M."/>
            <person name="Bancroft I."/>
            <person name="Minx P."/>
            <person name="Cordum H."/>
            <person name="Wilson R."/>
            <person name="Cheng Z."/>
            <person name="Jin W."/>
            <person name="Jiang J."/>
            <person name="Leong S.A."/>
            <person name="Iwama H."/>
            <person name="Gojobori T."/>
            <person name="Itoh T."/>
            <person name="Niimura Y."/>
            <person name="Fujii Y."/>
            <person name="Habara T."/>
            <person name="Sakai H."/>
            <person name="Sato Y."/>
            <person name="Wilson G."/>
            <person name="Kumar K."/>
            <person name="McCouch S."/>
            <person name="Juretic N."/>
            <person name="Hoen D."/>
            <person name="Wright S."/>
            <person name="Bruskiewich R."/>
            <person name="Bureau T."/>
            <person name="Miyao A."/>
            <person name="Hirochika H."/>
            <person name="Nishikawa T."/>
            <person name="Kadowaki K."/>
            <person name="Sugiura M."/>
            <person name="Burr B."/>
            <person name="Sasaki T."/>
        </authorList>
    </citation>
    <scope>NUCLEOTIDE SEQUENCE [LARGE SCALE GENOMIC DNA]</scope>
    <source>
        <strain evidence="3">cv. Nipponbare</strain>
    </source>
</reference>
<gene>
    <name evidence="2" type="ordered locus">Os04g0479900</name>
</gene>
<dbReference type="EMBL" id="AP008210">
    <property type="protein sequence ID" value="BAH92716.1"/>
    <property type="molecule type" value="Genomic_DNA"/>
</dbReference>
<feature type="region of interest" description="Disordered" evidence="1">
    <location>
        <begin position="90"/>
        <end position="128"/>
    </location>
</feature>
<dbReference type="AlphaFoldDB" id="C7J1Q7"/>
<dbReference type="Proteomes" id="UP000000763">
    <property type="component" value="Chromosome 4"/>
</dbReference>
<protein>
    <submittedName>
        <fullName evidence="2">Os04g0479900 protein</fullName>
    </submittedName>
</protein>